<organism evidence="2 3">
    <name type="scientific">Polyporus arcularius HHB13444</name>
    <dbReference type="NCBI Taxonomy" id="1314778"/>
    <lineage>
        <taxon>Eukaryota</taxon>
        <taxon>Fungi</taxon>
        <taxon>Dikarya</taxon>
        <taxon>Basidiomycota</taxon>
        <taxon>Agaricomycotina</taxon>
        <taxon>Agaricomycetes</taxon>
        <taxon>Polyporales</taxon>
        <taxon>Polyporaceae</taxon>
        <taxon>Polyporus</taxon>
    </lineage>
</organism>
<accession>A0A5C3NUX2</accession>
<gene>
    <name evidence="2" type="ORF">K466DRAFT_364730</name>
</gene>
<evidence type="ECO:0000313" key="2">
    <source>
        <dbReference type="EMBL" id="TFK80822.1"/>
    </source>
</evidence>
<evidence type="ECO:0000256" key="1">
    <source>
        <dbReference type="SAM" id="MobiDB-lite"/>
    </source>
</evidence>
<feature type="region of interest" description="Disordered" evidence="1">
    <location>
        <begin position="154"/>
        <end position="202"/>
    </location>
</feature>
<name>A0A5C3NUX2_9APHY</name>
<keyword evidence="3" id="KW-1185">Reference proteome</keyword>
<dbReference type="EMBL" id="ML211701">
    <property type="protein sequence ID" value="TFK80822.1"/>
    <property type="molecule type" value="Genomic_DNA"/>
</dbReference>
<feature type="region of interest" description="Disordered" evidence="1">
    <location>
        <begin position="63"/>
        <end position="110"/>
    </location>
</feature>
<feature type="compositionally biased region" description="Low complexity" evidence="1">
    <location>
        <begin position="156"/>
        <end position="170"/>
    </location>
</feature>
<sequence>MHEDKALPNSRDATRLHLATSIFIVVGNGTPFGANCRPGLPRSALLLAMSRLEVGSAHAWSCRHPKSPGSNSRMTAQLGSAPQRRHGERISPTHLPVSCRRSHSSRSILKASSPLSTVTVSTDQSRSESFPGQWAFAHTAMLRRDALFRRGFQVLRPGPRGMPTPRRGPGASTVPIPSQYPSHPSPQRLPAASARRPRTGGL</sequence>
<evidence type="ECO:0000313" key="3">
    <source>
        <dbReference type="Proteomes" id="UP000308197"/>
    </source>
</evidence>
<protein>
    <submittedName>
        <fullName evidence="2">Uncharacterized protein</fullName>
    </submittedName>
</protein>
<dbReference type="InParanoid" id="A0A5C3NUX2"/>
<dbReference type="Proteomes" id="UP000308197">
    <property type="component" value="Unassembled WGS sequence"/>
</dbReference>
<feature type="compositionally biased region" description="Polar residues" evidence="1">
    <location>
        <begin position="68"/>
        <end position="80"/>
    </location>
</feature>
<proteinExistence type="predicted"/>
<dbReference type="AlphaFoldDB" id="A0A5C3NUX2"/>
<reference evidence="2 3" key="1">
    <citation type="journal article" date="2019" name="Nat. Ecol. Evol.">
        <title>Megaphylogeny resolves global patterns of mushroom evolution.</title>
        <authorList>
            <person name="Varga T."/>
            <person name="Krizsan K."/>
            <person name="Foldi C."/>
            <person name="Dima B."/>
            <person name="Sanchez-Garcia M."/>
            <person name="Sanchez-Ramirez S."/>
            <person name="Szollosi G.J."/>
            <person name="Szarkandi J.G."/>
            <person name="Papp V."/>
            <person name="Albert L."/>
            <person name="Andreopoulos W."/>
            <person name="Angelini C."/>
            <person name="Antonin V."/>
            <person name="Barry K.W."/>
            <person name="Bougher N.L."/>
            <person name="Buchanan P."/>
            <person name="Buyck B."/>
            <person name="Bense V."/>
            <person name="Catcheside P."/>
            <person name="Chovatia M."/>
            <person name="Cooper J."/>
            <person name="Damon W."/>
            <person name="Desjardin D."/>
            <person name="Finy P."/>
            <person name="Geml J."/>
            <person name="Haridas S."/>
            <person name="Hughes K."/>
            <person name="Justo A."/>
            <person name="Karasinski D."/>
            <person name="Kautmanova I."/>
            <person name="Kiss B."/>
            <person name="Kocsube S."/>
            <person name="Kotiranta H."/>
            <person name="LaButti K.M."/>
            <person name="Lechner B.E."/>
            <person name="Liimatainen K."/>
            <person name="Lipzen A."/>
            <person name="Lukacs Z."/>
            <person name="Mihaltcheva S."/>
            <person name="Morgado L.N."/>
            <person name="Niskanen T."/>
            <person name="Noordeloos M.E."/>
            <person name="Ohm R.A."/>
            <person name="Ortiz-Santana B."/>
            <person name="Ovrebo C."/>
            <person name="Racz N."/>
            <person name="Riley R."/>
            <person name="Savchenko A."/>
            <person name="Shiryaev A."/>
            <person name="Soop K."/>
            <person name="Spirin V."/>
            <person name="Szebenyi C."/>
            <person name="Tomsovsky M."/>
            <person name="Tulloss R.E."/>
            <person name="Uehling J."/>
            <person name="Grigoriev I.V."/>
            <person name="Vagvolgyi C."/>
            <person name="Papp T."/>
            <person name="Martin F.M."/>
            <person name="Miettinen O."/>
            <person name="Hibbett D.S."/>
            <person name="Nagy L.G."/>
        </authorList>
    </citation>
    <scope>NUCLEOTIDE SEQUENCE [LARGE SCALE GENOMIC DNA]</scope>
    <source>
        <strain evidence="2 3">HHB13444</strain>
    </source>
</reference>